<dbReference type="InterPro" id="IPR002110">
    <property type="entry name" value="Ankyrin_rpt"/>
</dbReference>
<dbReference type="InterPro" id="IPR036770">
    <property type="entry name" value="Ankyrin_rpt-contain_sf"/>
</dbReference>
<keyword evidence="1" id="KW-0677">Repeat</keyword>
<dbReference type="GeneID" id="63761991"/>
<feature type="repeat" description="ANK" evidence="3">
    <location>
        <begin position="95"/>
        <end position="120"/>
    </location>
</feature>
<feature type="repeat" description="ANK" evidence="3">
    <location>
        <begin position="62"/>
        <end position="94"/>
    </location>
</feature>
<gene>
    <name evidence="4" type="ORF">ASPSYDRAFT_39529</name>
</gene>
<feature type="repeat" description="ANK" evidence="3">
    <location>
        <begin position="28"/>
        <end position="61"/>
    </location>
</feature>
<dbReference type="PROSITE" id="PS50088">
    <property type="entry name" value="ANK_REPEAT"/>
    <property type="match status" value="3"/>
</dbReference>
<feature type="non-terminal residue" evidence="4">
    <location>
        <position position="120"/>
    </location>
</feature>
<dbReference type="Gene3D" id="1.25.40.20">
    <property type="entry name" value="Ankyrin repeat-containing domain"/>
    <property type="match status" value="1"/>
</dbReference>
<sequence>MSAAQPVNSLTVRLYQKYGKDLVQPTRDGRTPLQIALEEFTPPDVIHLLLDLGADVNVRGRDGSTALHTLVRLKRHDLLETFLSAGASLSIADDQGNTPLLLAVAVSNVSAASLFLQYGA</sequence>
<evidence type="ECO:0000313" key="4">
    <source>
        <dbReference type="EMBL" id="OJJ64778.1"/>
    </source>
</evidence>
<dbReference type="PROSITE" id="PS50297">
    <property type="entry name" value="ANK_REP_REGION"/>
    <property type="match status" value="3"/>
</dbReference>
<evidence type="ECO:0000256" key="3">
    <source>
        <dbReference type="PROSITE-ProRule" id="PRU00023"/>
    </source>
</evidence>
<name>A0A1L9TZH2_9EURO</name>
<organism evidence="4 5">
    <name type="scientific">Aspergillus sydowii CBS 593.65</name>
    <dbReference type="NCBI Taxonomy" id="1036612"/>
    <lineage>
        <taxon>Eukaryota</taxon>
        <taxon>Fungi</taxon>
        <taxon>Dikarya</taxon>
        <taxon>Ascomycota</taxon>
        <taxon>Pezizomycotina</taxon>
        <taxon>Eurotiomycetes</taxon>
        <taxon>Eurotiomycetidae</taxon>
        <taxon>Eurotiales</taxon>
        <taxon>Aspergillaceae</taxon>
        <taxon>Aspergillus</taxon>
        <taxon>Aspergillus subgen. Nidulantes</taxon>
    </lineage>
</organism>
<keyword evidence="2 3" id="KW-0040">ANK repeat</keyword>
<dbReference type="SMART" id="SM00248">
    <property type="entry name" value="ANK"/>
    <property type="match status" value="3"/>
</dbReference>
<evidence type="ECO:0000313" key="5">
    <source>
        <dbReference type="Proteomes" id="UP000184356"/>
    </source>
</evidence>
<dbReference type="OrthoDB" id="366390at2759"/>
<dbReference type="SUPFAM" id="SSF48403">
    <property type="entry name" value="Ankyrin repeat"/>
    <property type="match status" value="1"/>
</dbReference>
<dbReference type="PANTHER" id="PTHR24198">
    <property type="entry name" value="ANKYRIN REPEAT AND PROTEIN KINASE DOMAIN-CONTAINING PROTEIN"/>
    <property type="match status" value="1"/>
</dbReference>
<reference evidence="5" key="1">
    <citation type="journal article" date="2017" name="Genome Biol.">
        <title>Comparative genomics reveals high biological diversity and specific adaptations in the industrially and medically important fungal genus Aspergillus.</title>
        <authorList>
            <person name="de Vries R.P."/>
            <person name="Riley R."/>
            <person name="Wiebenga A."/>
            <person name="Aguilar-Osorio G."/>
            <person name="Amillis S."/>
            <person name="Uchima C.A."/>
            <person name="Anderluh G."/>
            <person name="Asadollahi M."/>
            <person name="Askin M."/>
            <person name="Barry K."/>
            <person name="Battaglia E."/>
            <person name="Bayram O."/>
            <person name="Benocci T."/>
            <person name="Braus-Stromeyer S.A."/>
            <person name="Caldana C."/>
            <person name="Canovas D."/>
            <person name="Cerqueira G.C."/>
            <person name="Chen F."/>
            <person name="Chen W."/>
            <person name="Choi C."/>
            <person name="Clum A."/>
            <person name="Dos Santos R.A."/>
            <person name="Damasio A.R."/>
            <person name="Diallinas G."/>
            <person name="Emri T."/>
            <person name="Fekete E."/>
            <person name="Flipphi M."/>
            <person name="Freyberg S."/>
            <person name="Gallo A."/>
            <person name="Gournas C."/>
            <person name="Habgood R."/>
            <person name="Hainaut M."/>
            <person name="Harispe M.L."/>
            <person name="Henrissat B."/>
            <person name="Hilden K.S."/>
            <person name="Hope R."/>
            <person name="Hossain A."/>
            <person name="Karabika E."/>
            <person name="Karaffa L."/>
            <person name="Karanyi Z."/>
            <person name="Krasevec N."/>
            <person name="Kuo A."/>
            <person name="Kusch H."/>
            <person name="LaButti K."/>
            <person name="Lagendijk E.L."/>
            <person name="Lapidus A."/>
            <person name="Levasseur A."/>
            <person name="Lindquist E."/>
            <person name="Lipzen A."/>
            <person name="Logrieco A.F."/>
            <person name="MacCabe A."/>
            <person name="Maekelae M.R."/>
            <person name="Malavazi I."/>
            <person name="Melin P."/>
            <person name="Meyer V."/>
            <person name="Mielnichuk N."/>
            <person name="Miskei M."/>
            <person name="Molnar A.P."/>
            <person name="Mule G."/>
            <person name="Ngan C.Y."/>
            <person name="Orejas M."/>
            <person name="Orosz E."/>
            <person name="Ouedraogo J.P."/>
            <person name="Overkamp K.M."/>
            <person name="Park H.-S."/>
            <person name="Perrone G."/>
            <person name="Piumi F."/>
            <person name="Punt P.J."/>
            <person name="Ram A.F."/>
            <person name="Ramon A."/>
            <person name="Rauscher S."/>
            <person name="Record E."/>
            <person name="Riano-Pachon D.M."/>
            <person name="Robert V."/>
            <person name="Roehrig J."/>
            <person name="Ruller R."/>
            <person name="Salamov A."/>
            <person name="Salih N.S."/>
            <person name="Samson R.A."/>
            <person name="Sandor E."/>
            <person name="Sanguinetti M."/>
            <person name="Schuetze T."/>
            <person name="Sepcic K."/>
            <person name="Shelest E."/>
            <person name="Sherlock G."/>
            <person name="Sophianopoulou V."/>
            <person name="Squina F.M."/>
            <person name="Sun H."/>
            <person name="Susca A."/>
            <person name="Todd R.B."/>
            <person name="Tsang A."/>
            <person name="Unkles S.E."/>
            <person name="van de Wiele N."/>
            <person name="van Rossen-Uffink D."/>
            <person name="Oliveira J.V."/>
            <person name="Vesth T.C."/>
            <person name="Visser J."/>
            <person name="Yu J.-H."/>
            <person name="Zhou M."/>
            <person name="Andersen M.R."/>
            <person name="Archer D.B."/>
            <person name="Baker S.E."/>
            <person name="Benoit I."/>
            <person name="Brakhage A.A."/>
            <person name="Braus G.H."/>
            <person name="Fischer R."/>
            <person name="Frisvad J.C."/>
            <person name="Goldman G.H."/>
            <person name="Houbraken J."/>
            <person name="Oakley B."/>
            <person name="Pocsi I."/>
            <person name="Scazzocchio C."/>
            <person name="Seiboth B."/>
            <person name="vanKuyk P.A."/>
            <person name="Wortman J."/>
            <person name="Dyer P.S."/>
            <person name="Grigoriev I.V."/>
        </authorList>
    </citation>
    <scope>NUCLEOTIDE SEQUENCE [LARGE SCALE GENOMIC DNA]</scope>
    <source>
        <strain evidence="5">CBS 593.65</strain>
    </source>
</reference>
<proteinExistence type="predicted"/>
<keyword evidence="5" id="KW-1185">Reference proteome</keyword>
<dbReference type="EMBL" id="KV878582">
    <property type="protein sequence ID" value="OJJ64778.1"/>
    <property type="molecule type" value="Genomic_DNA"/>
</dbReference>
<dbReference type="Proteomes" id="UP000184356">
    <property type="component" value="Unassembled WGS sequence"/>
</dbReference>
<evidence type="ECO:0000256" key="2">
    <source>
        <dbReference type="ARBA" id="ARBA00023043"/>
    </source>
</evidence>
<dbReference type="VEuPathDB" id="FungiDB:ASPSYDRAFT_39529"/>
<evidence type="ECO:0000256" key="1">
    <source>
        <dbReference type="ARBA" id="ARBA00022737"/>
    </source>
</evidence>
<accession>A0A1L9TZH2</accession>
<dbReference type="Pfam" id="PF12796">
    <property type="entry name" value="Ank_2"/>
    <property type="match status" value="1"/>
</dbReference>
<dbReference type="STRING" id="1036612.A0A1L9TZH2"/>
<dbReference type="RefSeq" id="XP_040708584.1">
    <property type="nucleotide sequence ID" value="XM_040845918.1"/>
</dbReference>
<dbReference type="AlphaFoldDB" id="A0A1L9TZH2"/>
<protein>
    <submittedName>
        <fullName evidence="4">Uncharacterized protein</fullName>
    </submittedName>
</protein>
<dbReference type="PANTHER" id="PTHR24198:SF165">
    <property type="entry name" value="ANKYRIN REPEAT-CONTAINING PROTEIN-RELATED"/>
    <property type="match status" value="1"/>
</dbReference>